<dbReference type="SMART" id="SM00385">
    <property type="entry name" value="CYCLIN"/>
    <property type="match status" value="2"/>
</dbReference>
<feature type="compositionally biased region" description="Basic and acidic residues" evidence="10">
    <location>
        <begin position="580"/>
        <end position="589"/>
    </location>
</feature>
<keyword evidence="13" id="KW-1185">Reference proteome</keyword>
<keyword evidence="9" id="KW-0539">Nucleus</keyword>
<dbReference type="InterPro" id="IPR036915">
    <property type="entry name" value="Cyclin-like_sf"/>
</dbReference>
<dbReference type="SUPFAM" id="SSF47954">
    <property type="entry name" value="Cyclin-like"/>
    <property type="match status" value="2"/>
</dbReference>
<proteinExistence type="inferred from homology"/>
<keyword evidence="3" id="KW-0479">Metal-binding</keyword>
<accession>A0AAV1HYF0</accession>
<comment type="similarity">
    <text evidence="2">Belongs to the TFIIB family.</text>
</comment>
<dbReference type="InterPro" id="IPR000812">
    <property type="entry name" value="TFIIB"/>
</dbReference>
<dbReference type="InterPro" id="IPR013763">
    <property type="entry name" value="Cyclin-like_dom"/>
</dbReference>
<feature type="compositionally biased region" description="Polar residues" evidence="10">
    <location>
        <begin position="529"/>
        <end position="539"/>
    </location>
</feature>
<feature type="compositionally biased region" description="Polar residues" evidence="10">
    <location>
        <begin position="455"/>
        <end position="466"/>
    </location>
</feature>
<dbReference type="GO" id="GO:0070897">
    <property type="term" value="P:transcription preinitiation complex assembly"/>
    <property type="evidence" value="ECO:0007669"/>
    <property type="project" value="InterPro"/>
</dbReference>
<dbReference type="InterPro" id="IPR013150">
    <property type="entry name" value="TFIIB_cyclin"/>
</dbReference>
<reference evidence="12 13" key="1">
    <citation type="submission" date="2023-10" db="EMBL/GenBank/DDBJ databases">
        <authorList>
            <person name="Maclean D."/>
            <person name="Macfadyen A."/>
        </authorList>
    </citation>
    <scope>NUCLEOTIDE SEQUENCE [LARGE SCALE GENOMIC DNA]</scope>
</reference>
<feature type="region of interest" description="Disordered" evidence="10">
    <location>
        <begin position="606"/>
        <end position="668"/>
    </location>
</feature>
<dbReference type="Proteomes" id="UP001314263">
    <property type="component" value="Unassembled WGS sequence"/>
</dbReference>
<dbReference type="Gene3D" id="1.20.5.650">
    <property type="entry name" value="Single helix bin"/>
    <property type="match status" value="1"/>
</dbReference>
<dbReference type="PANTHER" id="PTHR11618:SF4">
    <property type="entry name" value="TRANSCRIPTION FACTOR IIIB 90 KDA SUBUNIT"/>
    <property type="match status" value="1"/>
</dbReference>
<dbReference type="GO" id="GO:0005634">
    <property type="term" value="C:nucleus"/>
    <property type="evidence" value="ECO:0007669"/>
    <property type="project" value="UniProtKB-SubCell"/>
</dbReference>
<dbReference type="Gene3D" id="1.10.472.10">
    <property type="entry name" value="Cyclin-like"/>
    <property type="match status" value="2"/>
</dbReference>
<dbReference type="PRINTS" id="PR00685">
    <property type="entry name" value="TIFACTORIIB"/>
</dbReference>
<dbReference type="GO" id="GO:0001006">
    <property type="term" value="F:RNA polymerase III type 3 promoter sequence-specific DNA binding"/>
    <property type="evidence" value="ECO:0007669"/>
    <property type="project" value="TreeGrafter"/>
</dbReference>
<evidence type="ECO:0000256" key="8">
    <source>
        <dbReference type="ARBA" id="ARBA00023163"/>
    </source>
</evidence>
<evidence type="ECO:0000256" key="4">
    <source>
        <dbReference type="ARBA" id="ARBA00022771"/>
    </source>
</evidence>
<dbReference type="GO" id="GO:0097550">
    <property type="term" value="C:transcription preinitiation complex"/>
    <property type="evidence" value="ECO:0007669"/>
    <property type="project" value="TreeGrafter"/>
</dbReference>
<name>A0AAV1HYF0_9CHLO</name>
<evidence type="ECO:0000259" key="11">
    <source>
        <dbReference type="SMART" id="SM00385"/>
    </source>
</evidence>
<evidence type="ECO:0000313" key="12">
    <source>
        <dbReference type="EMBL" id="CAK0762687.1"/>
    </source>
</evidence>
<feature type="region of interest" description="Disordered" evidence="10">
    <location>
        <begin position="352"/>
        <end position="384"/>
    </location>
</feature>
<dbReference type="CDD" id="cd20553">
    <property type="entry name" value="CYCLIN_TFIIIB90_rpt1"/>
    <property type="match status" value="1"/>
</dbReference>
<keyword evidence="7" id="KW-0010">Activator</keyword>
<organism evidence="12 13">
    <name type="scientific">Coccomyxa viridis</name>
    <dbReference type="NCBI Taxonomy" id="1274662"/>
    <lineage>
        <taxon>Eukaryota</taxon>
        <taxon>Viridiplantae</taxon>
        <taxon>Chlorophyta</taxon>
        <taxon>core chlorophytes</taxon>
        <taxon>Trebouxiophyceae</taxon>
        <taxon>Trebouxiophyceae incertae sedis</taxon>
        <taxon>Coccomyxaceae</taxon>
        <taxon>Coccomyxa</taxon>
    </lineage>
</organism>
<dbReference type="InterPro" id="IPR011665">
    <property type="entry name" value="BRF1_TBP-bd_dom"/>
</dbReference>
<feature type="region of interest" description="Disordered" evidence="10">
    <location>
        <begin position="422"/>
        <end position="479"/>
    </location>
</feature>
<comment type="caution">
    <text evidence="12">The sequence shown here is derived from an EMBL/GenBank/DDBJ whole genome shotgun (WGS) entry which is preliminary data.</text>
</comment>
<dbReference type="GO" id="GO:0008270">
    <property type="term" value="F:zinc ion binding"/>
    <property type="evidence" value="ECO:0007669"/>
    <property type="project" value="UniProtKB-KW"/>
</dbReference>
<evidence type="ECO:0000313" key="13">
    <source>
        <dbReference type="Proteomes" id="UP001314263"/>
    </source>
</evidence>
<feature type="compositionally biased region" description="Polar residues" evidence="10">
    <location>
        <begin position="606"/>
        <end position="622"/>
    </location>
</feature>
<evidence type="ECO:0000256" key="10">
    <source>
        <dbReference type="SAM" id="MobiDB-lite"/>
    </source>
</evidence>
<dbReference type="EMBL" id="CAUYUE010000004">
    <property type="protein sequence ID" value="CAK0762687.1"/>
    <property type="molecule type" value="Genomic_DNA"/>
</dbReference>
<keyword evidence="4" id="KW-0863">Zinc-finger</keyword>
<dbReference type="GO" id="GO:0000126">
    <property type="term" value="C:transcription factor TFIIIB complex"/>
    <property type="evidence" value="ECO:0007669"/>
    <property type="project" value="TreeGrafter"/>
</dbReference>
<gene>
    <name evidence="12" type="ORF">CVIRNUC_002982</name>
</gene>
<dbReference type="Pfam" id="PF00382">
    <property type="entry name" value="TFIIB"/>
    <property type="match status" value="2"/>
</dbReference>
<feature type="compositionally biased region" description="Low complexity" evidence="10">
    <location>
        <begin position="434"/>
        <end position="448"/>
    </location>
</feature>
<evidence type="ECO:0000256" key="1">
    <source>
        <dbReference type="ARBA" id="ARBA00004123"/>
    </source>
</evidence>
<feature type="domain" description="Cyclin-like" evidence="11">
    <location>
        <begin position="192"/>
        <end position="276"/>
    </location>
</feature>
<keyword evidence="6" id="KW-0805">Transcription regulation</keyword>
<evidence type="ECO:0000256" key="7">
    <source>
        <dbReference type="ARBA" id="ARBA00023159"/>
    </source>
</evidence>
<dbReference type="Pfam" id="PF07741">
    <property type="entry name" value="BRF1"/>
    <property type="match status" value="1"/>
</dbReference>
<dbReference type="GO" id="GO:0000995">
    <property type="term" value="F:RNA polymerase III general transcription initiation factor activity"/>
    <property type="evidence" value="ECO:0007669"/>
    <property type="project" value="TreeGrafter"/>
</dbReference>
<evidence type="ECO:0000256" key="5">
    <source>
        <dbReference type="ARBA" id="ARBA00022833"/>
    </source>
</evidence>
<protein>
    <recommendedName>
        <fullName evidence="11">Cyclin-like domain-containing protein</fullName>
    </recommendedName>
</protein>
<evidence type="ECO:0000256" key="2">
    <source>
        <dbReference type="ARBA" id="ARBA00010857"/>
    </source>
</evidence>
<dbReference type="FunFam" id="1.10.472.10:FF:000007">
    <property type="entry name" value="Transcription factor IIIB 90 kDa subunit"/>
    <property type="match status" value="1"/>
</dbReference>
<dbReference type="PANTHER" id="PTHR11618">
    <property type="entry name" value="TRANSCRIPTION INITIATION FACTOR IIB-RELATED"/>
    <property type="match status" value="1"/>
</dbReference>
<dbReference type="AlphaFoldDB" id="A0AAV1HYF0"/>
<evidence type="ECO:0000256" key="6">
    <source>
        <dbReference type="ARBA" id="ARBA00023015"/>
    </source>
</evidence>
<feature type="region of interest" description="Disordered" evidence="10">
    <location>
        <begin position="521"/>
        <end position="589"/>
    </location>
</feature>
<dbReference type="GO" id="GO:0017025">
    <property type="term" value="F:TBP-class protein binding"/>
    <property type="evidence" value="ECO:0007669"/>
    <property type="project" value="InterPro"/>
</dbReference>
<keyword evidence="8" id="KW-0804">Transcription</keyword>
<feature type="domain" description="Cyclin-like" evidence="11">
    <location>
        <begin position="91"/>
        <end position="174"/>
    </location>
</feature>
<sequence>MVFCNNCKQEVEVDANEANGFSCCTSCGQVLDETTFSAEVTFSKGAGGISTADGQFVSDVAASRGLGRISGGKSYGYQVDSHERALNRGRIEMAQLVDHLGVKPRDDSIAAGSRLYSMALTGGFTRGRRTALVAAACLYIFCRQERKPFMLIDFSDALQVNVFMLGNVFLQLCKQLRLQQQEAFTRPVDPSLYLHRFANRLGVKEKFAEVTSTALRLVASMKRDWMQTGRRPSGICGAALYIAAQVHGIEKNRQDVIGVVHVGEATLLKRVKEFALTASSDLTAEDFEEHITRLEEQSRKSCQPQALANAAPQEDSIDHIGCEHVLRSGAAKFAQGMCKLCFEDFIAGTGGMSEGADPPAYNAEGRRKRKRGSSAEADVPPGLEQEVYDHEQEALAAVLDRDAPGKYTKAVQIAGCSSQAQHEDFAKRKGQQMGGSPSAASAGAPLLGWHEQRKATGQGSSLQASSAPAACGDDEDLSDLDDSEAGMYLHTEEEAKLKEVIWTELNRDFLDKQQVKAAAAAEHARKTAEQNAAYSQNADAQGEQGGDAPPKKRPRGRPLGSKTKPRPEDQMSPAQTAAEATKRMLDSKRLSNKINYEVLDNLFNTDSVTQGAPAGGSTSDIARQSYDKLEQSAGQQPARRPARTLGSLRDGFRPKATVQRPRRIPAFP</sequence>
<keyword evidence="5" id="KW-0862">Zinc</keyword>
<evidence type="ECO:0000256" key="9">
    <source>
        <dbReference type="ARBA" id="ARBA00023242"/>
    </source>
</evidence>
<evidence type="ECO:0000256" key="3">
    <source>
        <dbReference type="ARBA" id="ARBA00022723"/>
    </source>
</evidence>
<comment type="subcellular location">
    <subcellularLocation>
        <location evidence="1">Nucleus</location>
    </subcellularLocation>
</comment>
<dbReference type="CDD" id="cd20554">
    <property type="entry name" value="CYCLIN_TFIIIB90_rpt2"/>
    <property type="match status" value="1"/>
</dbReference>
<dbReference type="FunFam" id="1.10.472.10:FF:000066">
    <property type="entry name" value="Transcription factor IIIB subunit"/>
    <property type="match status" value="1"/>
</dbReference>